<reference evidence="2" key="1">
    <citation type="submission" date="2013-04" db="EMBL/GenBank/DDBJ databases">
        <title>The Genome Sequence of Fonticula alba ATCC 38817.</title>
        <authorList>
            <consortium name="The Broad Institute Genomics Platform"/>
            <person name="Russ C."/>
            <person name="Cuomo C."/>
            <person name="Burger G."/>
            <person name="Gray M.W."/>
            <person name="Holland P.W.H."/>
            <person name="King N."/>
            <person name="Lang F.B.F."/>
            <person name="Roger A.J."/>
            <person name="Ruiz-Trillo I."/>
            <person name="Brown M."/>
            <person name="Walker B."/>
            <person name="Young S."/>
            <person name="Zeng Q."/>
            <person name="Gargeya S."/>
            <person name="Fitzgerald M."/>
            <person name="Haas B."/>
            <person name="Abouelleil A."/>
            <person name="Allen A.W."/>
            <person name="Alvarado L."/>
            <person name="Arachchi H.M."/>
            <person name="Berlin A.M."/>
            <person name="Chapman S.B."/>
            <person name="Gainer-Dewar J."/>
            <person name="Goldberg J."/>
            <person name="Griggs A."/>
            <person name="Gujja S."/>
            <person name="Hansen M."/>
            <person name="Howarth C."/>
            <person name="Imamovic A."/>
            <person name="Ireland A."/>
            <person name="Larimer J."/>
            <person name="McCowan C."/>
            <person name="Murphy C."/>
            <person name="Pearson M."/>
            <person name="Poon T.W."/>
            <person name="Priest M."/>
            <person name="Roberts A."/>
            <person name="Saif S."/>
            <person name="Shea T."/>
            <person name="Sisk P."/>
            <person name="Sykes S."/>
            <person name="Wortman J."/>
            <person name="Nusbaum C."/>
            <person name="Birren B."/>
        </authorList>
    </citation>
    <scope>NUCLEOTIDE SEQUENCE [LARGE SCALE GENOMIC DNA]</scope>
    <source>
        <strain evidence="2">ATCC 38817</strain>
    </source>
</reference>
<evidence type="ECO:0000256" key="1">
    <source>
        <dbReference type="SAM" id="MobiDB-lite"/>
    </source>
</evidence>
<feature type="region of interest" description="Disordered" evidence="1">
    <location>
        <begin position="60"/>
        <end position="108"/>
    </location>
</feature>
<evidence type="ECO:0000313" key="3">
    <source>
        <dbReference type="Proteomes" id="UP000030693"/>
    </source>
</evidence>
<name>A0A058Z656_FONAL</name>
<proteinExistence type="predicted"/>
<dbReference type="RefSeq" id="XP_009496344.1">
    <property type="nucleotide sequence ID" value="XM_009498069.1"/>
</dbReference>
<sequence>MGELQAGRGEKVGRLHWLPLCPAEAQDPARCDGQAGGEKRRTPCRGRQLRGYWCASRAPHTDHLVHGSSGARRPSGRRTRQAAPARAPGTLGARVHAGGRRVLFGDRQ</sequence>
<dbReference type="Proteomes" id="UP000030693">
    <property type="component" value="Unassembled WGS sequence"/>
</dbReference>
<dbReference type="EMBL" id="KB932206">
    <property type="protein sequence ID" value="KCV69779.1"/>
    <property type="molecule type" value="Genomic_DNA"/>
</dbReference>
<keyword evidence="3" id="KW-1185">Reference proteome</keyword>
<accession>A0A058Z656</accession>
<dbReference type="AlphaFoldDB" id="A0A058Z656"/>
<protein>
    <submittedName>
        <fullName evidence="2">Uncharacterized protein</fullName>
    </submittedName>
</protein>
<organism evidence="2">
    <name type="scientific">Fonticula alba</name>
    <name type="common">Slime mold</name>
    <dbReference type="NCBI Taxonomy" id="691883"/>
    <lineage>
        <taxon>Eukaryota</taxon>
        <taxon>Rotosphaerida</taxon>
        <taxon>Fonticulaceae</taxon>
        <taxon>Fonticula</taxon>
    </lineage>
</organism>
<dbReference type="GeneID" id="20528917"/>
<evidence type="ECO:0000313" key="2">
    <source>
        <dbReference type="EMBL" id="KCV69779.1"/>
    </source>
</evidence>
<feature type="compositionally biased region" description="Low complexity" evidence="1">
    <location>
        <begin position="81"/>
        <end position="90"/>
    </location>
</feature>
<gene>
    <name evidence="2" type="ORF">H696_04192</name>
</gene>